<accession>A0ABU3P6M7</accession>
<organism evidence="2 3">
    <name type="scientific">Roseateles aquae</name>
    <dbReference type="NCBI Taxonomy" id="3077235"/>
    <lineage>
        <taxon>Bacteria</taxon>
        <taxon>Pseudomonadati</taxon>
        <taxon>Pseudomonadota</taxon>
        <taxon>Betaproteobacteria</taxon>
        <taxon>Burkholderiales</taxon>
        <taxon>Sphaerotilaceae</taxon>
        <taxon>Roseateles</taxon>
    </lineage>
</organism>
<proteinExistence type="predicted"/>
<protein>
    <recommendedName>
        <fullName evidence="1">Fungal lipase-type domain-containing protein</fullName>
    </recommendedName>
</protein>
<sequence>MSTVDTTITNLSVRQQMLCFAYLAYTGERITTPNPEAIILSNINAALQSIGSPVDLSTWSVVWGPIAFTVPGAKYQDNMVYVLQNGSSADYAIAVRGTNFVSQVDWFLEDFEVIDTMPWPVPGAVSKCQAGAAISESTSIDLQVLLGPNMTDPVHGQLLSFLAERAPQGKPINLCVTGHSLGGVLASTLALYLLENQSAWDASGASTVSCVSFAAPTAGNALFAANAGAVFQQAAAAGSFPGWDTSLASNLDNVACSLDAAPLFSAGQNIASGGLAGPLFALYATPNNSVDVIDFGNLSATAAEEWKYFQPLVLQPLASMLSPQGYTQLPSETFAGSFIGSSLSFESLVSGLADYLEAFAAQAGYQHSSSYPVYLGLTQLMDPSIVVRGGSDAPAAPPQISDISPTSAYRGNPAGVTVQILGSGFASGLYSNHLVFSGGTTPIPYRITAATPNQLTAVFYVDQASAGVQSLQVVTSSPFYTSNAVDFEVRFL</sequence>
<dbReference type="SUPFAM" id="SSF53474">
    <property type="entry name" value="alpha/beta-Hydrolases"/>
    <property type="match status" value="1"/>
</dbReference>
<dbReference type="InterPro" id="IPR051218">
    <property type="entry name" value="Sec_MonoDiacylglyc_Lipase"/>
</dbReference>
<dbReference type="Gene3D" id="2.60.40.10">
    <property type="entry name" value="Immunoglobulins"/>
    <property type="match status" value="1"/>
</dbReference>
<evidence type="ECO:0000313" key="3">
    <source>
        <dbReference type="Proteomes" id="UP001246372"/>
    </source>
</evidence>
<dbReference type="RefSeq" id="WP_315648530.1">
    <property type="nucleotide sequence ID" value="NZ_JAVXZY010000001.1"/>
</dbReference>
<dbReference type="InterPro" id="IPR002921">
    <property type="entry name" value="Fungal_lipase-type"/>
</dbReference>
<reference evidence="2" key="1">
    <citation type="submission" date="2023-09" db="EMBL/GenBank/DDBJ databases">
        <title>Paucibacter sp. APW11 Genome sequencing and assembly.</title>
        <authorList>
            <person name="Kim I."/>
        </authorList>
    </citation>
    <scope>NUCLEOTIDE SEQUENCE</scope>
    <source>
        <strain evidence="2">APW11</strain>
    </source>
</reference>
<dbReference type="PANTHER" id="PTHR45856:SF24">
    <property type="entry name" value="FUNGAL LIPASE-LIKE DOMAIN-CONTAINING PROTEIN"/>
    <property type="match status" value="1"/>
</dbReference>
<gene>
    <name evidence="2" type="ORF">RQP53_02900</name>
</gene>
<dbReference type="InterPro" id="IPR029058">
    <property type="entry name" value="AB_hydrolase_fold"/>
</dbReference>
<dbReference type="InterPro" id="IPR014756">
    <property type="entry name" value="Ig_E-set"/>
</dbReference>
<keyword evidence="3" id="KW-1185">Reference proteome</keyword>
<dbReference type="SUPFAM" id="SSF81296">
    <property type="entry name" value="E set domains"/>
    <property type="match status" value="1"/>
</dbReference>
<feature type="domain" description="Fungal lipase-type" evidence="1">
    <location>
        <begin position="93"/>
        <end position="228"/>
    </location>
</feature>
<dbReference type="EMBL" id="JAVXZY010000001">
    <property type="protein sequence ID" value="MDT8998219.1"/>
    <property type="molecule type" value="Genomic_DNA"/>
</dbReference>
<comment type="caution">
    <text evidence="2">The sequence shown here is derived from an EMBL/GenBank/DDBJ whole genome shotgun (WGS) entry which is preliminary data.</text>
</comment>
<dbReference type="Pfam" id="PF01764">
    <property type="entry name" value="Lipase_3"/>
    <property type="match status" value="1"/>
</dbReference>
<dbReference type="InterPro" id="IPR013783">
    <property type="entry name" value="Ig-like_fold"/>
</dbReference>
<evidence type="ECO:0000259" key="1">
    <source>
        <dbReference type="Pfam" id="PF01764"/>
    </source>
</evidence>
<dbReference type="Proteomes" id="UP001246372">
    <property type="component" value="Unassembled WGS sequence"/>
</dbReference>
<name>A0ABU3P6M7_9BURK</name>
<dbReference type="PANTHER" id="PTHR45856">
    <property type="entry name" value="ALPHA/BETA-HYDROLASES SUPERFAMILY PROTEIN"/>
    <property type="match status" value="1"/>
</dbReference>
<evidence type="ECO:0000313" key="2">
    <source>
        <dbReference type="EMBL" id="MDT8998219.1"/>
    </source>
</evidence>
<dbReference type="Gene3D" id="3.40.50.1820">
    <property type="entry name" value="alpha/beta hydrolase"/>
    <property type="match status" value="1"/>
</dbReference>